<protein>
    <recommendedName>
        <fullName evidence="8">Dolichyl-diphosphooligosaccharide--protein glycosyltransferase subunit OST2</fullName>
        <shortName evidence="8">Oligosaccharyl transferase subunit OST2</shortName>
    </recommendedName>
</protein>
<keyword evidence="7 8" id="KW-0472">Membrane</keyword>
<comment type="similarity">
    <text evidence="3 8">Belongs to the DAD/OST2 family.</text>
</comment>
<evidence type="ECO:0000256" key="5">
    <source>
        <dbReference type="ARBA" id="ARBA00022824"/>
    </source>
</evidence>
<keyword evidence="4 8" id="KW-0812">Transmembrane</keyword>
<reference evidence="10 11" key="1">
    <citation type="journal article" date="2012" name="BMC Genomics">
        <title>Tools to kill: Genome of one of the most destructive plant pathogenic fungi Macrophomina phaseolina.</title>
        <authorList>
            <person name="Islam M.S."/>
            <person name="Haque M.S."/>
            <person name="Islam M.M."/>
            <person name="Emdad E.M."/>
            <person name="Halim A."/>
            <person name="Hossen Q.M.M."/>
            <person name="Hossain M.Z."/>
            <person name="Ahmed B."/>
            <person name="Rahim S."/>
            <person name="Rahman M.S."/>
            <person name="Alam M.M."/>
            <person name="Hou S."/>
            <person name="Wan X."/>
            <person name="Saito J.A."/>
            <person name="Alam M."/>
        </authorList>
    </citation>
    <scope>NUCLEOTIDE SEQUENCE [LARGE SCALE GENOMIC DNA]</scope>
    <source>
        <strain evidence="10 11">MS6</strain>
    </source>
</reference>
<dbReference type="PANTHER" id="PTHR10705:SF0">
    <property type="entry name" value="DOLICHYL-DIPHOSPHOOLIGOSACCHARIDE--PROTEIN GLYCOSYLTRANSFERASE SUBUNIT DAD1"/>
    <property type="match status" value="1"/>
</dbReference>
<feature type="transmembrane region" description="Helical" evidence="8">
    <location>
        <begin position="90"/>
        <end position="113"/>
    </location>
</feature>
<evidence type="ECO:0000256" key="1">
    <source>
        <dbReference type="ARBA" id="ARBA00004477"/>
    </source>
</evidence>
<evidence type="ECO:0000256" key="3">
    <source>
        <dbReference type="ARBA" id="ARBA00009386"/>
    </source>
</evidence>
<dbReference type="OrthoDB" id="445566at2759"/>
<comment type="subunit">
    <text evidence="8">Component of the oligosaccharyltransferase (OST) complex.</text>
</comment>
<dbReference type="UniPathway" id="UPA00378"/>
<dbReference type="STRING" id="1126212.K2RHX6"/>
<dbReference type="EMBL" id="AHHD01000028">
    <property type="protein sequence ID" value="EKG22196.1"/>
    <property type="molecule type" value="Genomic_DNA"/>
</dbReference>
<evidence type="ECO:0000256" key="2">
    <source>
        <dbReference type="ARBA" id="ARBA00004922"/>
    </source>
</evidence>
<evidence type="ECO:0000256" key="9">
    <source>
        <dbReference type="SAM" id="MobiDB-lite"/>
    </source>
</evidence>
<name>K2RHX6_MACPH</name>
<dbReference type="PANTHER" id="PTHR10705">
    <property type="entry name" value="DOLICHYL-DIPHOSPHOOLIGOSACCHARIDE--PROTEIN GLYCOSYLTRANSFERASE SUBUNIT DAD1"/>
    <property type="match status" value="1"/>
</dbReference>
<dbReference type="Pfam" id="PF02109">
    <property type="entry name" value="DAD"/>
    <property type="match status" value="1"/>
</dbReference>
<comment type="caution">
    <text evidence="10">The sequence shown here is derived from an EMBL/GenBank/DDBJ whole genome shotgun (WGS) entry which is preliminary data.</text>
</comment>
<feature type="region of interest" description="Disordered" evidence="9">
    <location>
        <begin position="177"/>
        <end position="212"/>
    </location>
</feature>
<dbReference type="AlphaFoldDB" id="K2RHX6"/>
<dbReference type="InParanoid" id="K2RHX6"/>
<dbReference type="VEuPathDB" id="FungiDB:MPH_00524"/>
<dbReference type="Proteomes" id="UP000007129">
    <property type="component" value="Unassembled WGS sequence"/>
</dbReference>
<gene>
    <name evidence="10" type="ORF">MPH_00524</name>
</gene>
<proteinExistence type="inferred from homology"/>
<feature type="compositionally biased region" description="Low complexity" evidence="9">
    <location>
        <begin position="177"/>
        <end position="208"/>
    </location>
</feature>
<evidence type="ECO:0000313" key="11">
    <source>
        <dbReference type="Proteomes" id="UP000007129"/>
    </source>
</evidence>
<comment type="subcellular location">
    <subcellularLocation>
        <location evidence="1 8">Endoplasmic reticulum membrane</location>
        <topology evidence="1 8">Multi-pass membrane protein</topology>
    </subcellularLocation>
</comment>
<dbReference type="HOGENOM" id="CLU_1214974_0_0_1"/>
<evidence type="ECO:0000313" key="10">
    <source>
        <dbReference type="EMBL" id="EKG22196.1"/>
    </source>
</evidence>
<comment type="pathway">
    <text evidence="2 8">Protein modification; protein glycosylation.</text>
</comment>
<evidence type="ECO:0000256" key="8">
    <source>
        <dbReference type="RuleBase" id="RU361136"/>
    </source>
</evidence>
<keyword evidence="5 8" id="KW-0256">Endoplasmic reticulum</keyword>
<feature type="region of interest" description="Disordered" evidence="9">
    <location>
        <begin position="1"/>
        <end position="61"/>
    </location>
</feature>
<sequence>MPPRQRTQGGNNGPASPAAVPASAADPAASVPSAASHTTKANTATSTTGPVGSSSSSSAKINSNDASAIANSVWKNYVNKTDQRTKLLDVFMVFLVAVGALQFLYCIIGGNFVSCPPFISKRLRHEEWGWYMRECICSRGGRAFGVDGSIDGAPIASEHVRGSNLDALLTVRHHSLSTPSSRASAPPWASSSSPRACASRPTPRTRATLEASPTSGTFYEAPYLNPAF</sequence>
<dbReference type="GO" id="GO:0006487">
    <property type="term" value="P:protein N-linked glycosylation"/>
    <property type="evidence" value="ECO:0007669"/>
    <property type="project" value="TreeGrafter"/>
</dbReference>
<dbReference type="InterPro" id="IPR003038">
    <property type="entry name" value="DAD/Ost2"/>
</dbReference>
<accession>K2RHX6</accession>
<evidence type="ECO:0000256" key="7">
    <source>
        <dbReference type="ARBA" id="ARBA00023136"/>
    </source>
</evidence>
<evidence type="ECO:0000256" key="6">
    <source>
        <dbReference type="ARBA" id="ARBA00022989"/>
    </source>
</evidence>
<evidence type="ECO:0000256" key="4">
    <source>
        <dbReference type="ARBA" id="ARBA00022692"/>
    </source>
</evidence>
<feature type="compositionally biased region" description="Low complexity" evidence="9">
    <location>
        <begin position="14"/>
        <end position="61"/>
    </location>
</feature>
<keyword evidence="6 8" id="KW-1133">Transmembrane helix</keyword>
<organism evidence="10 11">
    <name type="scientific">Macrophomina phaseolina (strain MS6)</name>
    <name type="common">Charcoal rot fungus</name>
    <dbReference type="NCBI Taxonomy" id="1126212"/>
    <lineage>
        <taxon>Eukaryota</taxon>
        <taxon>Fungi</taxon>
        <taxon>Dikarya</taxon>
        <taxon>Ascomycota</taxon>
        <taxon>Pezizomycotina</taxon>
        <taxon>Dothideomycetes</taxon>
        <taxon>Dothideomycetes incertae sedis</taxon>
        <taxon>Botryosphaeriales</taxon>
        <taxon>Botryosphaeriaceae</taxon>
        <taxon>Macrophomina</taxon>
    </lineage>
</organism>
<comment type="function">
    <text evidence="8">Subunit of the oligosaccharyl transferase (OST) complex that catalyzes the initial transfer of a defined glycan (Glc(3)Man(9)GlcNAc(2) in eukaryotes) from the lipid carrier dolichol-pyrophosphate to an asparagine residue within an Asn-X-Ser/Thr consensus motif in nascent polypeptide chains, the first step in protein N-glycosylation. N-glycosylation occurs cotranslationally and the complex associates with the Sec61 complex at the channel-forming translocon complex that mediates protein translocation across the endoplasmic reticulum (ER). All subunits are required for a maximal enzyme activity.</text>
</comment>
<comment type="caution">
    <text evidence="8">Lacks conserved residue(s) required for the propagation of feature annotation.</text>
</comment>
<dbReference type="GO" id="GO:0008250">
    <property type="term" value="C:oligosaccharyltransferase complex"/>
    <property type="evidence" value="ECO:0007669"/>
    <property type="project" value="InterPro"/>
</dbReference>